<keyword evidence="3" id="KW-0808">Transferase</keyword>
<dbReference type="PROSITE" id="PS51562">
    <property type="entry name" value="RNA_CAP0_MT"/>
    <property type="match status" value="1"/>
</dbReference>
<evidence type="ECO:0000256" key="8">
    <source>
        <dbReference type="SAM" id="MobiDB-lite"/>
    </source>
</evidence>
<keyword evidence="5" id="KW-0694">RNA-binding</keyword>
<keyword evidence="6" id="KW-0507">mRNA processing</keyword>
<evidence type="ECO:0000256" key="6">
    <source>
        <dbReference type="ARBA" id="ARBA00023042"/>
    </source>
</evidence>
<gene>
    <name evidence="10" type="ORF">MAR_025553</name>
</gene>
<sequence length="483" mass="54957">MVVQGGLNTPVVCTTRTKHPLWFVQGGHNTPMVCTRRTKRPLWFVQGGQNAPYGLYKVEITPPMVCTRRSKRPYGLYKVDKTPPTVCTRRTERTLWFVQGGQNAPYGLYKVDKTPPMVCTRRSKRPYGLYKVNKTPPTRVKGDKGHDRDISVLDLCSGKGGDLLKWKKGNIRHIVCADIAETSVEQSEQRYRDMVSRERFSDRVFTAQFIAADCSKTRLKDKYKDADIQFDVCSCQFSFHYCFESLPQAEMMLRNAVENLKLGGYFIGTTPNSQELVRRVRDSDDMSFGNDVYRVTFETENKEELPLFGAKYNFHLEGVVDCPEFLVFFPVLEKMAEKHGMKLISRQPFAEFFNKHSEDRDYKSLLGRMQALEKYPPESGSKLLGLEDRDYEHVKSYVDGQAADDSNQGRPVSVGTLSKAEWEAVTIYCVFMFQKVRDPATGETWQGSATADASNGTPDSEQSRKRPANEASDTEPPKVPRPT</sequence>
<evidence type="ECO:0000256" key="5">
    <source>
        <dbReference type="ARBA" id="ARBA00022884"/>
    </source>
</evidence>
<dbReference type="Gene3D" id="3.40.50.150">
    <property type="entry name" value="Vaccinia Virus protein VP39"/>
    <property type="match status" value="1"/>
</dbReference>
<dbReference type="InterPro" id="IPR029063">
    <property type="entry name" value="SAM-dependent_MTases_sf"/>
</dbReference>
<accession>A0ABY7EN14</accession>
<evidence type="ECO:0000256" key="7">
    <source>
        <dbReference type="ARBA" id="ARBA00044712"/>
    </source>
</evidence>
<evidence type="ECO:0000259" key="9">
    <source>
        <dbReference type="PROSITE" id="PS51562"/>
    </source>
</evidence>
<proteinExistence type="predicted"/>
<evidence type="ECO:0000256" key="1">
    <source>
        <dbReference type="ARBA" id="ARBA00011926"/>
    </source>
</evidence>
<feature type="domain" description="MRNA cap 0 methyltransferase" evidence="9">
    <location>
        <begin position="124"/>
        <end position="436"/>
    </location>
</feature>
<keyword evidence="2" id="KW-0489">Methyltransferase</keyword>
<dbReference type="PANTHER" id="PTHR12189">
    <property type="entry name" value="MRNA GUANINE-7- METHYLTRANSFERASE"/>
    <property type="match status" value="1"/>
</dbReference>
<evidence type="ECO:0000256" key="2">
    <source>
        <dbReference type="ARBA" id="ARBA00022603"/>
    </source>
</evidence>
<dbReference type="PANTHER" id="PTHR12189:SF2">
    <property type="entry name" value="MRNA CAP GUANINE-N7 METHYLTRANSFERASE"/>
    <property type="match status" value="1"/>
</dbReference>
<feature type="compositionally biased region" description="Polar residues" evidence="8">
    <location>
        <begin position="443"/>
        <end position="460"/>
    </location>
</feature>
<name>A0ABY7EN14_MYAAR</name>
<evidence type="ECO:0000256" key="4">
    <source>
        <dbReference type="ARBA" id="ARBA00022691"/>
    </source>
</evidence>
<reference evidence="10" key="1">
    <citation type="submission" date="2022-11" db="EMBL/GenBank/DDBJ databases">
        <title>Centuries of genome instability and evolution in soft-shell clam transmissible cancer (bioRxiv).</title>
        <authorList>
            <person name="Hart S.F.M."/>
            <person name="Yonemitsu M.A."/>
            <person name="Giersch R.M."/>
            <person name="Beal B.F."/>
            <person name="Arriagada G."/>
            <person name="Davis B.W."/>
            <person name="Ostrander E.A."/>
            <person name="Goff S.P."/>
            <person name="Metzger M.J."/>
        </authorList>
    </citation>
    <scope>NUCLEOTIDE SEQUENCE</scope>
    <source>
        <strain evidence="10">MELC-2E11</strain>
        <tissue evidence="10">Siphon/mantle</tissue>
    </source>
</reference>
<dbReference type="CDD" id="cd02440">
    <property type="entry name" value="AdoMet_MTases"/>
    <property type="match status" value="1"/>
</dbReference>
<dbReference type="Pfam" id="PF03291">
    <property type="entry name" value="mRNA_G-N7_MeTrfase"/>
    <property type="match status" value="1"/>
</dbReference>
<dbReference type="Proteomes" id="UP001164746">
    <property type="component" value="Chromosome 8"/>
</dbReference>
<dbReference type="InterPro" id="IPR004971">
    <property type="entry name" value="mRNA_G-N7_MeTrfase_dom"/>
</dbReference>
<keyword evidence="11" id="KW-1185">Reference proteome</keyword>
<protein>
    <recommendedName>
        <fullName evidence="1">mRNA (guanine-N(7))-methyltransferase</fullName>
        <ecNumber evidence="1">2.1.1.56</ecNumber>
    </recommendedName>
</protein>
<keyword evidence="4" id="KW-0949">S-adenosyl-L-methionine</keyword>
<dbReference type="EC" id="2.1.1.56" evidence="1"/>
<dbReference type="InterPro" id="IPR039753">
    <property type="entry name" value="RG7MT1"/>
</dbReference>
<dbReference type="SUPFAM" id="SSF53335">
    <property type="entry name" value="S-adenosyl-L-methionine-dependent methyltransferases"/>
    <property type="match status" value="1"/>
</dbReference>
<feature type="region of interest" description="Disordered" evidence="8">
    <location>
        <begin position="442"/>
        <end position="483"/>
    </location>
</feature>
<dbReference type="EMBL" id="CP111019">
    <property type="protein sequence ID" value="WAR11373.1"/>
    <property type="molecule type" value="Genomic_DNA"/>
</dbReference>
<evidence type="ECO:0000313" key="10">
    <source>
        <dbReference type="EMBL" id="WAR11373.1"/>
    </source>
</evidence>
<evidence type="ECO:0000313" key="11">
    <source>
        <dbReference type="Proteomes" id="UP001164746"/>
    </source>
</evidence>
<organism evidence="10 11">
    <name type="scientific">Mya arenaria</name>
    <name type="common">Soft-shell clam</name>
    <dbReference type="NCBI Taxonomy" id="6604"/>
    <lineage>
        <taxon>Eukaryota</taxon>
        <taxon>Metazoa</taxon>
        <taxon>Spiralia</taxon>
        <taxon>Lophotrochozoa</taxon>
        <taxon>Mollusca</taxon>
        <taxon>Bivalvia</taxon>
        <taxon>Autobranchia</taxon>
        <taxon>Heteroconchia</taxon>
        <taxon>Euheterodonta</taxon>
        <taxon>Imparidentia</taxon>
        <taxon>Neoheterodontei</taxon>
        <taxon>Myida</taxon>
        <taxon>Myoidea</taxon>
        <taxon>Myidae</taxon>
        <taxon>Mya</taxon>
    </lineage>
</organism>
<comment type="catalytic activity">
    <reaction evidence="7">
        <text>a 5'-end (5'-triphosphoguanosine)-ribonucleoside in mRNA + S-adenosyl-L-methionine = a 5'-end (N(7)-methyl 5'-triphosphoguanosine)-ribonucleoside in mRNA + S-adenosyl-L-homocysteine</text>
        <dbReference type="Rhea" id="RHEA:67008"/>
        <dbReference type="Rhea" id="RHEA-COMP:17166"/>
        <dbReference type="Rhea" id="RHEA-COMP:17167"/>
        <dbReference type="ChEBI" id="CHEBI:57856"/>
        <dbReference type="ChEBI" id="CHEBI:59789"/>
        <dbReference type="ChEBI" id="CHEBI:156461"/>
        <dbReference type="ChEBI" id="CHEBI:167617"/>
        <dbReference type="EC" id="2.1.1.56"/>
    </reaction>
</comment>
<keyword evidence="6" id="KW-0506">mRNA capping</keyword>
<evidence type="ECO:0000256" key="3">
    <source>
        <dbReference type="ARBA" id="ARBA00022679"/>
    </source>
</evidence>